<dbReference type="InterPro" id="IPR002646">
    <property type="entry name" value="PolA_pol_head_dom"/>
</dbReference>
<dbReference type="Gene3D" id="1.10.3090.10">
    <property type="entry name" value="cca-adding enzyme, domain 2"/>
    <property type="match status" value="1"/>
</dbReference>
<protein>
    <submittedName>
        <fullName evidence="14">tRNA nucleotidyltransferase</fullName>
        <ecNumber evidence="14">2.7.7.21</ecNumber>
    </submittedName>
</protein>
<evidence type="ECO:0000256" key="7">
    <source>
        <dbReference type="ARBA" id="ARBA00022723"/>
    </source>
</evidence>
<keyword evidence="9" id="KW-0460">Magnesium</keyword>
<dbReference type="Pfam" id="PF12627">
    <property type="entry name" value="PolyA_pol_RNAbd"/>
    <property type="match status" value="1"/>
</dbReference>
<evidence type="ECO:0000256" key="9">
    <source>
        <dbReference type="ARBA" id="ARBA00022842"/>
    </source>
</evidence>
<evidence type="ECO:0000256" key="4">
    <source>
        <dbReference type="ARBA" id="ARBA00022679"/>
    </source>
</evidence>
<feature type="domain" description="Poly A polymerase head" evidence="11">
    <location>
        <begin position="36"/>
        <end position="151"/>
    </location>
</feature>
<evidence type="ECO:0000256" key="8">
    <source>
        <dbReference type="ARBA" id="ARBA00022741"/>
    </source>
</evidence>
<feature type="domain" description="tRNA nucleotidyltransferase/poly(A) polymerase RNA and SrmB- binding" evidence="12">
    <location>
        <begin position="188"/>
        <end position="237"/>
    </location>
</feature>
<dbReference type="GO" id="GO:0008033">
    <property type="term" value="P:tRNA processing"/>
    <property type="evidence" value="ECO:0007669"/>
    <property type="project" value="UniProtKB-KW"/>
</dbReference>
<name>A0A3B1BU25_9ZZZZ</name>
<keyword evidence="3" id="KW-0820">tRNA-binding</keyword>
<evidence type="ECO:0000256" key="5">
    <source>
        <dbReference type="ARBA" id="ARBA00022694"/>
    </source>
</evidence>
<keyword evidence="10" id="KW-0694">RNA-binding</keyword>
<dbReference type="EC" id="2.7.7.21" evidence="14"/>
<dbReference type="SUPFAM" id="SSF81891">
    <property type="entry name" value="Poly A polymerase C-terminal region-like"/>
    <property type="match status" value="1"/>
</dbReference>
<keyword evidence="8" id="KW-0547">Nucleotide-binding</keyword>
<sequence length="488" mass="54675">MPSLSGDENIIFAALSQLDSIAFAIVRGFTLDDAKMWVTGGAVRDVITGRKVTDLDLVCDKDPIPFLRSFAKSNGFGFAVLDATRKIARLVTRSTALATIDVAMMQGNTIEDDLNCRDFTINAIAVKWNDNGVKIIDPVDGISDLRNKVLRPVSDTAFKNDPVRIIRGYRFELEHALTRVPQITQMATKSKNLLAQAPGERVAQEVAHILKNGDSHKAFVAMNNDGVLKILFPEVTASKEVTQNKWHHLDVYDHTMETLKRFEETIKNTPCWLAPWEEKINRALNVKITGGLDALSISKLAVIYHDTGKPVTRAVADDGKVTFYGHEKESGRLANIMAKRLKLSKTARESILLLVKNHLRPLNAITDEKISRRSVYRYTRDMGAWCIPAILISIADALATNGPAVTEARRNNEHNAILRIFEYLHEREKAPLEPVVNGKDILNYFGVKPGPIVGKLLKDAHEALALNQIKTRKEAFIFLERRLKEYRH</sequence>
<dbReference type="AlphaFoldDB" id="A0A3B1BU25"/>
<keyword evidence="6 14" id="KW-0548">Nucleotidyltransferase</keyword>
<keyword evidence="5" id="KW-0819">tRNA processing</keyword>
<dbReference type="InterPro" id="IPR050124">
    <property type="entry name" value="tRNA_CCA-adding_enzyme"/>
</dbReference>
<dbReference type="Pfam" id="PF01743">
    <property type="entry name" value="PolyA_pol"/>
    <property type="match status" value="1"/>
</dbReference>
<dbReference type="InterPro" id="IPR043519">
    <property type="entry name" value="NT_sf"/>
</dbReference>
<comment type="cofactor">
    <cofactor evidence="1">
        <name>Mg(2+)</name>
        <dbReference type="ChEBI" id="CHEBI:18420"/>
    </cofactor>
</comment>
<evidence type="ECO:0000256" key="1">
    <source>
        <dbReference type="ARBA" id="ARBA00001946"/>
    </source>
</evidence>
<dbReference type="GO" id="GO:0000049">
    <property type="term" value="F:tRNA binding"/>
    <property type="evidence" value="ECO:0007669"/>
    <property type="project" value="UniProtKB-KW"/>
</dbReference>
<dbReference type="Gene3D" id="1.10.246.80">
    <property type="match status" value="1"/>
</dbReference>
<reference evidence="14" key="1">
    <citation type="submission" date="2018-06" db="EMBL/GenBank/DDBJ databases">
        <authorList>
            <person name="Zhirakovskaya E."/>
        </authorList>
    </citation>
    <scope>NUCLEOTIDE SEQUENCE</scope>
</reference>
<gene>
    <name evidence="14" type="ORF">MNBD_NITROSPINAE01-106</name>
</gene>
<dbReference type="PANTHER" id="PTHR47545">
    <property type="entry name" value="MULTIFUNCTIONAL CCA PROTEIN"/>
    <property type="match status" value="1"/>
</dbReference>
<evidence type="ECO:0000256" key="2">
    <source>
        <dbReference type="ARBA" id="ARBA00007265"/>
    </source>
</evidence>
<accession>A0A3B1BU25</accession>
<feature type="domain" description="CCA-adding enzyme C-terminal" evidence="13">
    <location>
        <begin position="358"/>
        <end position="476"/>
    </location>
</feature>
<evidence type="ECO:0000256" key="10">
    <source>
        <dbReference type="ARBA" id="ARBA00022884"/>
    </source>
</evidence>
<dbReference type="Pfam" id="PF13735">
    <property type="entry name" value="tRNA_NucTran2_2"/>
    <property type="match status" value="1"/>
</dbReference>
<dbReference type="GO" id="GO:0016779">
    <property type="term" value="F:nucleotidyltransferase activity"/>
    <property type="evidence" value="ECO:0007669"/>
    <property type="project" value="UniProtKB-KW"/>
</dbReference>
<dbReference type="PANTHER" id="PTHR47545:SF2">
    <property type="entry name" value="CC-ADDING TRNA NUCLEOTIDYLTRANSFERASE"/>
    <property type="match status" value="1"/>
</dbReference>
<dbReference type="GO" id="GO:0046872">
    <property type="term" value="F:metal ion binding"/>
    <property type="evidence" value="ECO:0007669"/>
    <property type="project" value="UniProtKB-KW"/>
</dbReference>
<evidence type="ECO:0000313" key="14">
    <source>
        <dbReference type="EMBL" id="VAX15703.1"/>
    </source>
</evidence>
<proteinExistence type="inferred from homology"/>
<keyword evidence="7" id="KW-0479">Metal-binding</keyword>
<evidence type="ECO:0000259" key="12">
    <source>
        <dbReference type="Pfam" id="PF12627"/>
    </source>
</evidence>
<evidence type="ECO:0000259" key="13">
    <source>
        <dbReference type="Pfam" id="PF13735"/>
    </source>
</evidence>
<organism evidence="14">
    <name type="scientific">hydrothermal vent metagenome</name>
    <dbReference type="NCBI Taxonomy" id="652676"/>
    <lineage>
        <taxon>unclassified sequences</taxon>
        <taxon>metagenomes</taxon>
        <taxon>ecological metagenomes</taxon>
    </lineage>
</organism>
<dbReference type="EMBL" id="UOGC01000019">
    <property type="protein sequence ID" value="VAX15703.1"/>
    <property type="molecule type" value="Genomic_DNA"/>
</dbReference>
<evidence type="ECO:0000259" key="11">
    <source>
        <dbReference type="Pfam" id="PF01743"/>
    </source>
</evidence>
<dbReference type="GO" id="GO:0000166">
    <property type="term" value="F:nucleotide binding"/>
    <property type="evidence" value="ECO:0007669"/>
    <property type="project" value="UniProtKB-KW"/>
</dbReference>
<evidence type="ECO:0000256" key="6">
    <source>
        <dbReference type="ARBA" id="ARBA00022695"/>
    </source>
</evidence>
<evidence type="ECO:0000256" key="3">
    <source>
        <dbReference type="ARBA" id="ARBA00022555"/>
    </source>
</evidence>
<dbReference type="InterPro" id="IPR032810">
    <property type="entry name" value="CCA-adding_enz_C"/>
</dbReference>
<dbReference type="InterPro" id="IPR032828">
    <property type="entry name" value="PolyA_RNA-bd"/>
</dbReference>
<dbReference type="SUPFAM" id="SSF81301">
    <property type="entry name" value="Nucleotidyltransferase"/>
    <property type="match status" value="1"/>
</dbReference>
<comment type="similarity">
    <text evidence="2">Belongs to the tRNA nucleotidyltransferase/poly(A) polymerase family.</text>
</comment>
<keyword evidence="4 14" id="KW-0808">Transferase</keyword>
<dbReference type="Gene3D" id="3.30.460.10">
    <property type="entry name" value="Beta Polymerase, domain 2"/>
    <property type="match status" value="1"/>
</dbReference>